<dbReference type="EMBL" id="MDZA01000153">
    <property type="protein sequence ID" value="OGX90405.1"/>
    <property type="molecule type" value="Genomic_DNA"/>
</dbReference>
<gene>
    <name evidence="3" type="ORF">BEN49_22915</name>
</gene>
<evidence type="ECO:0000313" key="3">
    <source>
        <dbReference type="EMBL" id="OGX90405.1"/>
    </source>
</evidence>
<evidence type="ECO:0000313" key="4">
    <source>
        <dbReference type="Proteomes" id="UP000177506"/>
    </source>
</evidence>
<name>A0A1G1THR3_9BACT</name>
<dbReference type="RefSeq" id="WP_070743074.1">
    <property type="nucleotide sequence ID" value="NZ_MDZA01000153.1"/>
</dbReference>
<feature type="signal peptide" evidence="2">
    <location>
        <begin position="1"/>
        <end position="27"/>
    </location>
</feature>
<dbReference type="OrthoDB" id="880292at2"/>
<feature type="region of interest" description="Disordered" evidence="1">
    <location>
        <begin position="24"/>
        <end position="44"/>
    </location>
</feature>
<protein>
    <submittedName>
        <fullName evidence="3">Uncharacterized protein</fullName>
    </submittedName>
</protein>
<evidence type="ECO:0000256" key="2">
    <source>
        <dbReference type="SAM" id="SignalP"/>
    </source>
</evidence>
<keyword evidence="2" id="KW-0732">Signal</keyword>
<accession>A0A1G1THR3</accession>
<reference evidence="3 4" key="1">
    <citation type="submission" date="2016-08" db="EMBL/GenBank/DDBJ databases">
        <title>Hymenobacter coccineus sp. nov., Hymenobacter lapidarius sp. nov. and Hymenobacter glacialis sp. nov., isolated from Antarctic soil.</title>
        <authorList>
            <person name="Sedlacek I."/>
            <person name="Kralova S."/>
            <person name="Kyrova K."/>
            <person name="Maslanova I."/>
            <person name="Stankova E."/>
            <person name="Vrbovska V."/>
            <person name="Nemec M."/>
            <person name="Bartak M."/>
            <person name="Svec P."/>
            <person name="Busse H.-J."/>
            <person name="Pantucek R."/>
        </authorList>
    </citation>
    <scope>NUCLEOTIDE SEQUENCE [LARGE SCALE GENOMIC DNA]</scope>
    <source>
        <strain evidence="3 4">CCM 8649</strain>
    </source>
</reference>
<dbReference type="PROSITE" id="PS51257">
    <property type="entry name" value="PROKAR_LIPOPROTEIN"/>
    <property type="match status" value="1"/>
</dbReference>
<comment type="caution">
    <text evidence="3">The sequence shown here is derived from an EMBL/GenBank/DDBJ whole genome shotgun (WGS) entry which is preliminary data.</text>
</comment>
<feature type="chain" id="PRO_5009579569" evidence="2">
    <location>
        <begin position="28"/>
        <end position="199"/>
    </location>
</feature>
<proteinExistence type="predicted"/>
<dbReference type="Proteomes" id="UP000177506">
    <property type="component" value="Unassembled WGS sequence"/>
</dbReference>
<evidence type="ECO:0000256" key="1">
    <source>
        <dbReference type="SAM" id="MobiDB-lite"/>
    </source>
</evidence>
<sequence>MKSFFRYLVAVALVPAAFSCATTEREAANTNKDPRTTYVPPAPGARSRLNSQTVLNTVRATHTFSNPKTRDNFTLQLRGARILTGQVHLIVTSPGGDTLRHEVLPARALLDGQAEARPTTTRDQEIAILRGMNTFFAASHFSQPAVPTQETQPAEVDAAVWQALRADPSAVAFDFPGPDGSERRLAYVRKMRKAVVLSQ</sequence>
<feature type="compositionally biased region" description="Basic and acidic residues" evidence="1">
    <location>
        <begin position="24"/>
        <end position="35"/>
    </location>
</feature>
<dbReference type="AlphaFoldDB" id="A0A1G1THR3"/>
<organism evidence="3 4">
    <name type="scientific">Hymenobacter coccineus</name>
    <dbReference type="NCBI Taxonomy" id="1908235"/>
    <lineage>
        <taxon>Bacteria</taxon>
        <taxon>Pseudomonadati</taxon>
        <taxon>Bacteroidota</taxon>
        <taxon>Cytophagia</taxon>
        <taxon>Cytophagales</taxon>
        <taxon>Hymenobacteraceae</taxon>
        <taxon>Hymenobacter</taxon>
    </lineage>
</organism>
<keyword evidence="4" id="KW-1185">Reference proteome</keyword>